<dbReference type="AlphaFoldDB" id="A0A1G6UJV0"/>
<evidence type="ECO:0000313" key="2">
    <source>
        <dbReference type="Proteomes" id="UP000199039"/>
    </source>
</evidence>
<organism evidence="1 2">
    <name type="scientific">Sanguibacter gelidistatuariae</name>
    <dbReference type="NCBI Taxonomy" id="1814289"/>
    <lineage>
        <taxon>Bacteria</taxon>
        <taxon>Bacillati</taxon>
        <taxon>Actinomycetota</taxon>
        <taxon>Actinomycetes</taxon>
        <taxon>Micrococcales</taxon>
        <taxon>Sanguibacteraceae</taxon>
        <taxon>Sanguibacter</taxon>
    </lineage>
</organism>
<name>A0A1G6UJV0_9MICO</name>
<dbReference type="EMBL" id="FMYH01000007">
    <property type="protein sequence ID" value="SDD40795.1"/>
    <property type="molecule type" value="Genomic_DNA"/>
</dbReference>
<reference evidence="1 2" key="1">
    <citation type="submission" date="2016-09" db="EMBL/GenBank/DDBJ databases">
        <authorList>
            <person name="Capua I."/>
            <person name="De Benedictis P."/>
            <person name="Joannis T."/>
            <person name="Lombin L.H."/>
            <person name="Cattoli G."/>
        </authorList>
    </citation>
    <scope>NUCLEOTIDE SEQUENCE [LARGE SCALE GENOMIC DNA]</scope>
    <source>
        <strain evidence="1 2">ISLP-3</strain>
    </source>
</reference>
<proteinExistence type="predicted"/>
<gene>
    <name evidence="1" type="ORF">SAMN05216410_3260</name>
</gene>
<sequence>MRGCHSRMSLAFEFDYDLIDQDVEAAEKKLRQLGSSGVVHGTRIAVHHH</sequence>
<protein>
    <submittedName>
        <fullName evidence="1">Uncharacterized protein</fullName>
    </submittedName>
</protein>
<evidence type="ECO:0000313" key="1">
    <source>
        <dbReference type="EMBL" id="SDD40795.1"/>
    </source>
</evidence>
<dbReference type="Proteomes" id="UP000199039">
    <property type="component" value="Unassembled WGS sequence"/>
</dbReference>
<keyword evidence="2" id="KW-1185">Reference proteome</keyword>
<accession>A0A1G6UJV0</accession>